<dbReference type="InterPro" id="IPR004518">
    <property type="entry name" value="MazG-like_dom"/>
</dbReference>
<gene>
    <name evidence="2" type="ORF">SAMN02910343_00796</name>
</gene>
<dbReference type="SUPFAM" id="SSF101386">
    <property type="entry name" value="all-alpha NTP pyrophosphatases"/>
    <property type="match status" value="1"/>
</dbReference>
<dbReference type="GeneID" id="87755826"/>
<reference evidence="2 3" key="1">
    <citation type="submission" date="2016-10" db="EMBL/GenBank/DDBJ databases">
        <authorList>
            <person name="de Groot N.N."/>
        </authorList>
    </citation>
    <scope>NUCLEOTIDE SEQUENCE [LARGE SCALE GENOMIC DNA]</scope>
    <source>
        <strain evidence="2 3">DSM 15230</strain>
    </source>
</reference>
<keyword evidence="3" id="KW-1185">Reference proteome</keyword>
<evidence type="ECO:0000313" key="2">
    <source>
        <dbReference type="EMBL" id="SDA47806.1"/>
    </source>
</evidence>
<accession>A0A1G5VQW2</accession>
<dbReference type="Gene3D" id="1.10.287.1080">
    <property type="entry name" value="MazG-like"/>
    <property type="match status" value="2"/>
</dbReference>
<dbReference type="Proteomes" id="UP000199689">
    <property type="component" value="Unassembled WGS sequence"/>
</dbReference>
<dbReference type="OrthoDB" id="9808939at2"/>
<dbReference type="PANTHER" id="PTHR30522:SF0">
    <property type="entry name" value="NUCLEOSIDE TRIPHOSPHATE PYROPHOSPHOHYDROLASE"/>
    <property type="match status" value="1"/>
</dbReference>
<dbReference type="GO" id="GO:0006203">
    <property type="term" value="P:dGTP catabolic process"/>
    <property type="evidence" value="ECO:0007669"/>
    <property type="project" value="TreeGrafter"/>
</dbReference>
<dbReference type="AlphaFoldDB" id="A0A1G5VQW2"/>
<protein>
    <submittedName>
        <fullName evidence="2">MazG family protein</fullName>
    </submittedName>
</protein>
<dbReference type="Pfam" id="PF03819">
    <property type="entry name" value="MazG"/>
    <property type="match status" value="1"/>
</dbReference>
<dbReference type="GO" id="GO:0046076">
    <property type="term" value="P:dTTP catabolic process"/>
    <property type="evidence" value="ECO:0007669"/>
    <property type="project" value="TreeGrafter"/>
</dbReference>
<dbReference type="RefSeq" id="WP_091364084.1">
    <property type="nucleotide sequence ID" value="NZ_FMXA01000008.1"/>
</dbReference>
<sequence length="381" mass="43184">MTEADIQVLIQNHLISFNRTVIFAEGKASLVEPFREGTDLVVSGLDSGTWSLWKERLQKTYENDSVIQIMDSQRRMMPVRLEAAGKEISVPRLLVIRPDQMKNKPSGRYSLEPLEEVMNTLLGEGGCPWDKAQTHKSLRTYFIQEVYEVIDAIDEGNPEHLQEELGDCLYQIIFHSALAEREGLFTLQDVVQGVVQKMKSRHPGIFRDNVGQVSDGAAKDKLSWEDRKNEAKNRKHLLDGVPKCLPSLLLACIIQKKVSSTEVRTTRNVHEISVDIQRSLTSCFKKVGDKCKDGTDNELGRLLFVFAAAVLDAGKDPELLLHEYCMEYIRMFTAWETEIQAKYSGAKLSGSQIRNLWAVHCRKKNATESEETPNGCEPRFI</sequence>
<feature type="domain" description="NTP pyrophosphohydrolase MazG-like" evidence="1">
    <location>
        <begin position="133"/>
        <end position="206"/>
    </location>
</feature>
<name>A0A1G5VQW2_9FIRM</name>
<dbReference type="GO" id="GO:0046047">
    <property type="term" value="P:TTP catabolic process"/>
    <property type="evidence" value="ECO:0007669"/>
    <property type="project" value="TreeGrafter"/>
</dbReference>
<dbReference type="GO" id="GO:0046052">
    <property type="term" value="P:UTP catabolic process"/>
    <property type="evidence" value="ECO:0007669"/>
    <property type="project" value="TreeGrafter"/>
</dbReference>
<dbReference type="EMBL" id="FMXA01000008">
    <property type="protein sequence ID" value="SDA47806.1"/>
    <property type="molecule type" value="Genomic_DNA"/>
</dbReference>
<organism evidence="2 3">
    <name type="scientific">Allisonella histaminiformans</name>
    <dbReference type="NCBI Taxonomy" id="209880"/>
    <lineage>
        <taxon>Bacteria</taxon>
        <taxon>Bacillati</taxon>
        <taxon>Bacillota</taxon>
        <taxon>Negativicutes</taxon>
        <taxon>Veillonellales</taxon>
        <taxon>Veillonellaceae</taxon>
        <taxon>Allisonella</taxon>
    </lineage>
</organism>
<dbReference type="GO" id="GO:0047429">
    <property type="term" value="F:nucleoside triphosphate diphosphatase activity"/>
    <property type="evidence" value="ECO:0007669"/>
    <property type="project" value="TreeGrafter"/>
</dbReference>
<dbReference type="GO" id="GO:0046081">
    <property type="term" value="P:dUTP catabolic process"/>
    <property type="evidence" value="ECO:0007669"/>
    <property type="project" value="TreeGrafter"/>
</dbReference>
<dbReference type="PANTHER" id="PTHR30522">
    <property type="entry name" value="NUCLEOSIDE TRIPHOSPHATE PYROPHOSPHOHYDROLASE"/>
    <property type="match status" value="1"/>
</dbReference>
<dbReference type="InterPro" id="IPR011551">
    <property type="entry name" value="NTP_PyrPHydrolase_MazG"/>
</dbReference>
<dbReference type="CDD" id="cd11528">
    <property type="entry name" value="NTP-PPase_MazG_Nterm"/>
    <property type="match status" value="1"/>
</dbReference>
<proteinExistence type="predicted"/>
<evidence type="ECO:0000313" key="3">
    <source>
        <dbReference type="Proteomes" id="UP000199689"/>
    </source>
</evidence>
<evidence type="ECO:0000259" key="1">
    <source>
        <dbReference type="Pfam" id="PF03819"/>
    </source>
</evidence>
<dbReference type="GO" id="GO:0046061">
    <property type="term" value="P:dATP catabolic process"/>
    <property type="evidence" value="ECO:0007669"/>
    <property type="project" value="TreeGrafter"/>
</dbReference>
<dbReference type="NCBIfam" id="TIGR00444">
    <property type="entry name" value="mazG"/>
    <property type="match status" value="1"/>
</dbReference>
<dbReference type="STRING" id="209880.SAMN02910343_00796"/>
<dbReference type="InterPro" id="IPR048015">
    <property type="entry name" value="NTP-PPase_MazG-like_N"/>
</dbReference>